<evidence type="ECO:0000256" key="6">
    <source>
        <dbReference type="ARBA" id="ARBA00022842"/>
    </source>
</evidence>
<accession>A0ABZ0IP51</accession>
<dbReference type="RefSeq" id="WP_317489513.1">
    <property type="nucleotide sequence ID" value="NZ_CP136051.1"/>
</dbReference>
<proteinExistence type="inferred from homology"/>
<keyword evidence="6" id="KW-0460">Magnesium</keyword>
<name>A0ABZ0IP51_9BACT</name>
<keyword evidence="2" id="KW-1277">Toxin-antitoxin system</keyword>
<evidence type="ECO:0000256" key="4">
    <source>
        <dbReference type="ARBA" id="ARBA00022723"/>
    </source>
</evidence>
<dbReference type="PANTHER" id="PTHR33653:SF1">
    <property type="entry name" value="RIBONUCLEASE VAPC2"/>
    <property type="match status" value="1"/>
</dbReference>
<dbReference type="InterPro" id="IPR050556">
    <property type="entry name" value="Type_II_TA_system_RNase"/>
</dbReference>
<evidence type="ECO:0000313" key="9">
    <source>
        <dbReference type="EMBL" id="WOK06812.1"/>
    </source>
</evidence>
<dbReference type="InterPro" id="IPR002716">
    <property type="entry name" value="PIN_dom"/>
</dbReference>
<comment type="cofactor">
    <cofactor evidence="1">
        <name>Mg(2+)</name>
        <dbReference type="ChEBI" id="CHEBI:18420"/>
    </cofactor>
</comment>
<dbReference type="SUPFAM" id="SSF88723">
    <property type="entry name" value="PIN domain-like"/>
    <property type="match status" value="1"/>
</dbReference>
<dbReference type="PANTHER" id="PTHR33653">
    <property type="entry name" value="RIBONUCLEASE VAPC2"/>
    <property type="match status" value="1"/>
</dbReference>
<dbReference type="EMBL" id="CP136051">
    <property type="protein sequence ID" value="WOK06812.1"/>
    <property type="molecule type" value="Genomic_DNA"/>
</dbReference>
<evidence type="ECO:0000256" key="5">
    <source>
        <dbReference type="ARBA" id="ARBA00022801"/>
    </source>
</evidence>
<keyword evidence="10" id="KW-1185">Reference proteome</keyword>
<feature type="domain" description="PIN" evidence="8">
    <location>
        <begin position="7"/>
        <end position="115"/>
    </location>
</feature>
<sequence>MNGNDLFVDTNIVLYFLKGDPEVVEMIADKNLTISFVTELELLSFPGIDNESETAIRTLLENCRITSINKEIKDVTIAFRKNSRQKLPDSIIAASAFCHKLPLVTADRQFLAVDEVEVIFYEL</sequence>
<dbReference type="Gene3D" id="3.40.50.1010">
    <property type="entry name" value="5'-nuclease"/>
    <property type="match status" value="1"/>
</dbReference>
<keyword evidence="5" id="KW-0378">Hydrolase</keyword>
<dbReference type="Proteomes" id="UP001302349">
    <property type="component" value="Chromosome"/>
</dbReference>
<keyword evidence="3" id="KW-0540">Nuclease</keyword>
<evidence type="ECO:0000256" key="1">
    <source>
        <dbReference type="ARBA" id="ARBA00001946"/>
    </source>
</evidence>
<reference evidence="9 10" key="1">
    <citation type="journal article" date="2023" name="Microbiol. Resour. Announc.">
        <title>Complete Genome Sequence of Imperialibacter roseus strain P4T.</title>
        <authorList>
            <person name="Tizabi D.R."/>
            <person name="Bachvaroff T."/>
            <person name="Hill R.T."/>
        </authorList>
    </citation>
    <scope>NUCLEOTIDE SEQUENCE [LARGE SCALE GENOMIC DNA]</scope>
    <source>
        <strain evidence="9 10">P4T</strain>
    </source>
</reference>
<evidence type="ECO:0000256" key="7">
    <source>
        <dbReference type="ARBA" id="ARBA00038093"/>
    </source>
</evidence>
<evidence type="ECO:0000259" key="8">
    <source>
        <dbReference type="Pfam" id="PF01850"/>
    </source>
</evidence>
<protein>
    <submittedName>
        <fullName evidence="9">Type II toxin-antitoxin system VapC family toxin</fullName>
    </submittedName>
</protein>
<gene>
    <name evidence="9" type="ORF">RT717_27470</name>
</gene>
<comment type="similarity">
    <text evidence="7">Belongs to the PINc/VapC protein family.</text>
</comment>
<organism evidence="9 10">
    <name type="scientific">Imperialibacter roseus</name>
    <dbReference type="NCBI Taxonomy" id="1324217"/>
    <lineage>
        <taxon>Bacteria</taxon>
        <taxon>Pseudomonadati</taxon>
        <taxon>Bacteroidota</taxon>
        <taxon>Cytophagia</taxon>
        <taxon>Cytophagales</taxon>
        <taxon>Flammeovirgaceae</taxon>
        <taxon>Imperialibacter</taxon>
    </lineage>
</organism>
<evidence type="ECO:0000313" key="10">
    <source>
        <dbReference type="Proteomes" id="UP001302349"/>
    </source>
</evidence>
<keyword evidence="4" id="KW-0479">Metal-binding</keyword>
<dbReference type="InterPro" id="IPR029060">
    <property type="entry name" value="PIN-like_dom_sf"/>
</dbReference>
<dbReference type="CDD" id="cd18738">
    <property type="entry name" value="PIN_VapC4-5_FitB-like"/>
    <property type="match status" value="1"/>
</dbReference>
<dbReference type="Pfam" id="PF01850">
    <property type="entry name" value="PIN"/>
    <property type="match status" value="1"/>
</dbReference>
<evidence type="ECO:0000256" key="2">
    <source>
        <dbReference type="ARBA" id="ARBA00022649"/>
    </source>
</evidence>
<evidence type="ECO:0000256" key="3">
    <source>
        <dbReference type="ARBA" id="ARBA00022722"/>
    </source>
</evidence>